<dbReference type="Proteomes" id="UP000595564">
    <property type="component" value="Chromosome"/>
</dbReference>
<feature type="transmembrane region" description="Helical" evidence="5">
    <location>
        <begin position="6"/>
        <end position="31"/>
    </location>
</feature>
<keyword evidence="5 6" id="KW-0520">NAD</keyword>
<comment type="catalytic activity">
    <reaction evidence="5">
        <text>a quinone + NADH + 5 H(+)(in) = a quinol + NAD(+) + 4 H(+)(out)</text>
        <dbReference type="Rhea" id="RHEA:57888"/>
        <dbReference type="ChEBI" id="CHEBI:15378"/>
        <dbReference type="ChEBI" id="CHEBI:24646"/>
        <dbReference type="ChEBI" id="CHEBI:57540"/>
        <dbReference type="ChEBI" id="CHEBI:57945"/>
        <dbReference type="ChEBI" id="CHEBI:132124"/>
    </reaction>
</comment>
<evidence type="ECO:0000313" key="8">
    <source>
        <dbReference type="Proteomes" id="UP000595564"/>
    </source>
</evidence>
<feature type="transmembrane region" description="Helical" evidence="5">
    <location>
        <begin position="244"/>
        <end position="269"/>
    </location>
</feature>
<evidence type="ECO:0000256" key="5">
    <source>
        <dbReference type="HAMAP-Rule" id="MF_01350"/>
    </source>
</evidence>
<dbReference type="InterPro" id="IPR001694">
    <property type="entry name" value="NADH_UbQ_OxRdtase_su1/FPO"/>
</dbReference>
<feature type="transmembrane region" description="Helical" evidence="5">
    <location>
        <begin position="121"/>
        <end position="142"/>
    </location>
</feature>
<dbReference type="GO" id="GO:0009060">
    <property type="term" value="P:aerobic respiration"/>
    <property type="evidence" value="ECO:0007669"/>
    <property type="project" value="TreeGrafter"/>
</dbReference>
<keyword evidence="5" id="KW-1278">Translocase</keyword>
<feature type="transmembrane region" description="Helical" evidence="5">
    <location>
        <begin position="163"/>
        <end position="183"/>
    </location>
</feature>
<keyword evidence="2 5" id="KW-0812">Transmembrane</keyword>
<keyword evidence="5" id="KW-1003">Cell membrane</keyword>
<comment type="function">
    <text evidence="5">NDH-1 shuttles electrons from NADH, via FMN and iron-sulfur (Fe-S) centers, to quinones in the respiratory chain. The immediate electron acceptor for the enzyme in this species is believed to be ubiquinone. Couples the redox reaction to proton translocation (for every two electrons transferred, four hydrogen ions are translocated across the cytoplasmic membrane), and thus conserves the redox energy in a proton gradient. This subunit may bind ubiquinone.</text>
</comment>
<name>A0A7R6Q0E7_9BACT</name>
<evidence type="ECO:0000313" key="7">
    <source>
        <dbReference type="EMBL" id="BBB33223.1"/>
    </source>
</evidence>
<dbReference type="KEGG" id="thyd:TTHT_1753"/>
<comment type="subcellular location">
    <subcellularLocation>
        <location evidence="5 6">Cell membrane</location>
        <topology evidence="5 6">Multi-pass membrane protein</topology>
    </subcellularLocation>
    <subcellularLocation>
        <location evidence="1">Membrane</location>
        <topology evidence="1">Multi-pass membrane protein</topology>
    </subcellularLocation>
</comment>
<dbReference type="PANTHER" id="PTHR11432:SF3">
    <property type="entry name" value="NADH-UBIQUINONE OXIDOREDUCTASE CHAIN 1"/>
    <property type="match status" value="1"/>
</dbReference>
<dbReference type="HAMAP" id="MF_01350">
    <property type="entry name" value="NDH1_NuoH"/>
    <property type="match status" value="1"/>
</dbReference>
<proteinExistence type="inferred from homology"/>
<keyword evidence="8" id="KW-1185">Reference proteome</keyword>
<sequence>MDWTTAYVLLPTAKIIAVFLVVLLVVLFLTYAERKVIAFMQVRLGPMRVGPYGLLQPIADGLKLFLKEDIIPLKADKLVYWIAPTISIVPALLSFLVVPWGSETTLFGLAKEPVPAVISDLNIGILYILAISSIGIYGILLGGWASNSKYPLLGGLRSAAQMVSYEVPLTLALVGPVMMANTLSTRGIVEAQKDMWFVFPQILAFLVYIACAVAETNRAPYDLPEAETELVAGFHTEYSGMKFAFFYLAEYANMIVVSSIATICFLGGWQPFYGLGFLPIPSFVWFAIKVGLFLFGYLWIRATYPRYRYDQLMQIGWKFFIPVTLINIFITAFFLLK</sequence>
<comment type="subunit">
    <text evidence="5">NDH-1 is composed of 14 different subunits. Subunits NuoA, H, J, K, L, M, N constitute the membrane sector of the complex.</text>
</comment>
<keyword evidence="7" id="KW-0560">Oxidoreductase</keyword>
<dbReference type="GO" id="GO:0016655">
    <property type="term" value="F:oxidoreductase activity, acting on NAD(P)H, quinone or similar compound as acceptor"/>
    <property type="evidence" value="ECO:0007669"/>
    <property type="project" value="UniProtKB-UniRule"/>
</dbReference>
<dbReference type="Pfam" id="PF00146">
    <property type="entry name" value="NADHdh"/>
    <property type="match status" value="1"/>
</dbReference>
<organism evidence="7 8">
    <name type="scientific">Thermotomaculum hydrothermale</name>
    <dbReference type="NCBI Taxonomy" id="981385"/>
    <lineage>
        <taxon>Bacteria</taxon>
        <taxon>Pseudomonadati</taxon>
        <taxon>Acidobacteriota</taxon>
        <taxon>Holophagae</taxon>
        <taxon>Thermotomaculales</taxon>
        <taxon>Thermotomaculaceae</taxon>
        <taxon>Thermotomaculum</taxon>
    </lineage>
</organism>
<feature type="transmembrane region" description="Helical" evidence="5">
    <location>
        <begin position="195"/>
        <end position="214"/>
    </location>
</feature>
<evidence type="ECO:0000256" key="4">
    <source>
        <dbReference type="ARBA" id="ARBA00023136"/>
    </source>
</evidence>
<keyword evidence="5" id="KW-0830">Ubiquinone</keyword>
<dbReference type="GO" id="GO:0003954">
    <property type="term" value="F:NADH dehydrogenase activity"/>
    <property type="evidence" value="ECO:0007669"/>
    <property type="project" value="TreeGrafter"/>
</dbReference>
<dbReference type="EC" id="7.1.1.-" evidence="5"/>
<evidence type="ECO:0000256" key="6">
    <source>
        <dbReference type="RuleBase" id="RU000471"/>
    </source>
</evidence>
<feature type="transmembrane region" description="Helical" evidence="5">
    <location>
        <begin position="78"/>
        <end position="101"/>
    </location>
</feature>
<dbReference type="RefSeq" id="WP_201327526.1">
    <property type="nucleotide sequence ID" value="NZ_AP017470.1"/>
</dbReference>
<dbReference type="GO" id="GO:0005886">
    <property type="term" value="C:plasma membrane"/>
    <property type="evidence" value="ECO:0007669"/>
    <property type="project" value="UniProtKB-SubCell"/>
</dbReference>
<dbReference type="AlphaFoldDB" id="A0A7R6Q0E7"/>
<dbReference type="PANTHER" id="PTHR11432">
    <property type="entry name" value="NADH DEHYDROGENASE SUBUNIT 1"/>
    <property type="match status" value="1"/>
</dbReference>
<keyword evidence="3 5" id="KW-1133">Transmembrane helix</keyword>
<dbReference type="PROSITE" id="PS00667">
    <property type="entry name" value="COMPLEX1_ND1_1"/>
    <property type="match status" value="1"/>
</dbReference>
<keyword evidence="4 5" id="KW-0472">Membrane</keyword>
<evidence type="ECO:0000256" key="2">
    <source>
        <dbReference type="ARBA" id="ARBA00022692"/>
    </source>
</evidence>
<accession>A0A7R6Q0E7</accession>
<keyword evidence="5" id="KW-0874">Quinone</keyword>
<reference evidence="7 8" key="1">
    <citation type="journal article" date="2012" name="Extremophiles">
        <title>Thermotomaculum hydrothermale gen. nov., sp. nov., a novel heterotrophic thermophile within the phylum Acidobacteria from a deep-sea hydrothermal vent chimney in the Southern Okinawa Trough.</title>
        <authorList>
            <person name="Izumi H."/>
            <person name="Nunoura T."/>
            <person name="Miyazaki M."/>
            <person name="Mino S."/>
            <person name="Toki T."/>
            <person name="Takai K."/>
            <person name="Sako Y."/>
            <person name="Sawabe T."/>
            <person name="Nakagawa S."/>
        </authorList>
    </citation>
    <scope>NUCLEOTIDE SEQUENCE [LARGE SCALE GENOMIC DNA]</scope>
    <source>
        <strain evidence="7 8">AC55</strain>
    </source>
</reference>
<feature type="transmembrane region" description="Helical" evidence="5">
    <location>
        <begin position="319"/>
        <end position="336"/>
    </location>
</feature>
<dbReference type="InterPro" id="IPR018086">
    <property type="entry name" value="NADH_UbQ_OxRdtase_su1_CS"/>
</dbReference>
<feature type="transmembrane region" description="Helical" evidence="5">
    <location>
        <begin position="275"/>
        <end position="299"/>
    </location>
</feature>
<protein>
    <recommendedName>
        <fullName evidence="5">NADH-quinone oxidoreductase subunit H</fullName>
        <ecNumber evidence="5">7.1.1.-</ecNumber>
    </recommendedName>
    <alternativeName>
        <fullName evidence="5">NADH dehydrogenase I subunit H</fullName>
    </alternativeName>
    <alternativeName>
        <fullName evidence="5">NDH-1 subunit H</fullName>
    </alternativeName>
</protein>
<dbReference type="EMBL" id="AP017470">
    <property type="protein sequence ID" value="BBB33223.1"/>
    <property type="molecule type" value="Genomic_DNA"/>
</dbReference>
<evidence type="ECO:0000256" key="3">
    <source>
        <dbReference type="ARBA" id="ARBA00022989"/>
    </source>
</evidence>
<comment type="similarity">
    <text evidence="5 6">Belongs to the complex I subunit 1 family.</text>
</comment>
<dbReference type="NCBIfam" id="NF004741">
    <property type="entry name" value="PRK06076.1-2"/>
    <property type="match status" value="1"/>
</dbReference>
<gene>
    <name evidence="5" type="primary">nuoH</name>
    <name evidence="7" type="ORF">TTHT_1753</name>
</gene>
<evidence type="ECO:0000256" key="1">
    <source>
        <dbReference type="ARBA" id="ARBA00004141"/>
    </source>
</evidence>
<dbReference type="GO" id="GO:0048038">
    <property type="term" value="F:quinone binding"/>
    <property type="evidence" value="ECO:0007669"/>
    <property type="project" value="UniProtKB-KW"/>
</dbReference>